<dbReference type="InterPro" id="IPR046880">
    <property type="entry name" value="TPR-S"/>
</dbReference>
<evidence type="ECO:0000313" key="3">
    <source>
        <dbReference type="Proteomes" id="UP000094769"/>
    </source>
</evidence>
<comment type="caution">
    <text evidence="2">The sequence shown here is derived from an EMBL/GenBank/DDBJ whole genome shotgun (WGS) entry which is preliminary data.</text>
</comment>
<name>A0A7Z0VJ48_9GAMM</name>
<feature type="domain" description="CHAT" evidence="1">
    <location>
        <begin position="125"/>
        <end position="391"/>
    </location>
</feature>
<protein>
    <submittedName>
        <fullName evidence="2">CHAT domain protein</fullName>
    </submittedName>
</protein>
<dbReference type="Pfam" id="PF20308">
    <property type="entry name" value="TPR-S"/>
    <property type="match status" value="1"/>
</dbReference>
<dbReference type="Proteomes" id="UP000094769">
    <property type="component" value="Unassembled WGS sequence"/>
</dbReference>
<dbReference type="InterPro" id="IPR024983">
    <property type="entry name" value="CHAT_dom"/>
</dbReference>
<dbReference type="RefSeq" id="WP_069126887.1">
    <property type="nucleotide sequence ID" value="NZ_MARB01000020.1"/>
</dbReference>
<accession>A0A7Z0VJ48</accession>
<dbReference type="OrthoDB" id="5557991at2"/>
<dbReference type="Pfam" id="PF12770">
    <property type="entry name" value="CHAT"/>
    <property type="match status" value="1"/>
</dbReference>
<dbReference type="EMBL" id="MARB01000020">
    <property type="protein sequence ID" value="ODJ86587.1"/>
    <property type="molecule type" value="Genomic_DNA"/>
</dbReference>
<organism evidence="2 3">
    <name type="scientific">Candidatus Thiodiazotropha endolucinida</name>
    <dbReference type="NCBI Taxonomy" id="1655433"/>
    <lineage>
        <taxon>Bacteria</taxon>
        <taxon>Pseudomonadati</taxon>
        <taxon>Pseudomonadota</taxon>
        <taxon>Gammaproteobacteria</taxon>
        <taxon>Chromatiales</taxon>
        <taxon>Sedimenticolaceae</taxon>
        <taxon>Candidatus Thiodiazotropha</taxon>
    </lineage>
</organism>
<evidence type="ECO:0000313" key="2">
    <source>
        <dbReference type="EMBL" id="ODJ86587.1"/>
    </source>
</evidence>
<evidence type="ECO:0000259" key="1">
    <source>
        <dbReference type="Pfam" id="PF12770"/>
    </source>
</evidence>
<dbReference type="AlphaFoldDB" id="A0A7Z0VJ48"/>
<reference evidence="2 3" key="1">
    <citation type="submission" date="2016-06" db="EMBL/GenBank/DDBJ databases">
        <title>Genome sequence of endosymbiont of Candidatus Endolucinida thiodiazotropha.</title>
        <authorList>
            <person name="Poehlein A."/>
            <person name="Koenig S."/>
            <person name="Heiden S.E."/>
            <person name="Thuermer A."/>
            <person name="Voget S."/>
            <person name="Daniel R."/>
            <person name="Markert S."/>
            <person name="Gros O."/>
            <person name="Schweder T."/>
        </authorList>
    </citation>
    <scope>NUCLEOTIDE SEQUENCE [LARGE SCALE GENOMIC DNA]</scope>
    <source>
        <strain evidence="2 3">COS</strain>
    </source>
</reference>
<gene>
    <name evidence="2" type="ORF">CODIS_32270</name>
</gene>
<sequence>MKSILVEFARFKNLGTGILREGDDYLRSITSHRVHQVRIPINQRPFSQLMNSMRYVYKDKHEYDDAFKSLSLLVTDLLRRQDYMDVGELLDKLKTSCDKGNEALLQHVAQLLQQHDKASFLEESPLLEEVNKNSDKLQQIDLVTNAAELSALPFEAALANDDKPLFLSGKGVVLTRRVRGVFRDFTPHWPITPKVLFIWSAAGGSVPHQEHKDALLNALKPWLPPQNIDKVFVEIGNAKYRDIEKITRDDGFTHCHLLAHGQQIDRKNDKRFGIALDHRIEGADVITPDALCKALEGIRSSAVVVTLAACDAGNQTDVINPDKSVAHLLHTSGFPVVIASQLPLTKFGSEILTRRFYGDLLNGLDVREALHHTREELYDNQSNAGHDWVSLVGYVQLPEGYNDILEEVRLKSHLNSLKNLRDRAEALARVGASREEFEAIGGDLIKEIEALNKLLAKTKEMRALDENRGLLGSAEKRLAELLFRHIGDDAAKAASREALNRACKWYKEAFDANPSHHWSGVQYLALQAVITGKVDANMWKTAYRAAEVDRVRPGEYWAQGSLAKLALLGTLIGEPTDETAAFYLQEMKARFKVVQSRKPDADNPLQSTGLQLRRYEEWWLPANGFFPDSKGLADEVRELIPLCRRE</sequence>
<proteinExistence type="predicted"/>
<keyword evidence="3" id="KW-1185">Reference proteome</keyword>